<evidence type="ECO:0000256" key="2">
    <source>
        <dbReference type="ARBA" id="ARBA00007165"/>
    </source>
</evidence>
<evidence type="ECO:0000256" key="6">
    <source>
        <dbReference type="RuleBase" id="RU363076"/>
    </source>
</evidence>
<dbReference type="InterPro" id="IPR002994">
    <property type="entry name" value="Surf1/Shy1"/>
</dbReference>
<comment type="subcellular location">
    <subcellularLocation>
        <location evidence="6">Cell membrane</location>
        <topology evidence="6">Multi-pass membrane protein</topology>
    </subcellularLocation>
    <subcellularLocation>
        <location evidence="1">Membrane</location>
    </subcellularLocation>
</comment>
<dbReference type="CDD" id="cd06662">
    <property type="entry name" value="SURF1"/>
    <property type="match status" value="1"/>
</dbReference>
<accession>A0A7Y9LBS6</accession>
<feature type="transmembrane region" description="Helical" evidence="6">
    <location>
        <begin position="20"/>
        <end position="40"/>
    </location>
</feature>
<evidence type="ECO:0000256" key="3">
    <source>
        <dbReference type="ARBA" id="ARBA00022692"/>
    </source>
</evidence>
<dbReference type="AlphaFoldDB" id="A0A7Y9LBS6"/>
<sequence>MAEPSGTDVENDRPARPLWVRWTALIVFVVLLGTAFVLLGRWQLARLDERRGHNEHTIANEKAPVRPYTEVFTRPIGEDDQWQRVEAVGTFDPDHQFVVRFRNGTDTNGAEAKGYEVVTPLRTDAGWVLVDRGFVAVPTGEPLPTVAPAPPAGQVRVIGHVRRNEEGSGGAVTPSDGQVRLINSPALAAALPYPVPDGYIGAITVDPPQEGGLTPVRLPELSDGPHFWYAVQWFMFTAIGVAGIVVFIRGDLRERKAQAARSR</sequence>
<gene>
    <name evidence="7" type="ORF">BKA15_005458</name>
</gene>
<feature type="transmembrane region" description="Helical" evidence="6">
    <location>
        <begin position="227"/>
        <end position="248"/>
    </location>
</feature>
<dbReference type="GO" id="GO:0005886">
    <property type="term" value="C:plasma membrane"/>
    <property type="evidence" value="ECO:0007669"/>
    <property type="project" value="UniProtKB-SubCell"/>
</dbReference>
<evidence type="ECO:0000313" key="7">
    <source>
        <dbReference type="EMBL" id="NYE74129.1"/>
    </source>
</evidence>
<dbReference type="Pfam" id="PF02104">
    <property type="entry name" value="SURF1"/>
    <property type="match status" value="1"/>
</dbReference>
<organism evidence="7 8">
    <name type="scientific">Microlunatus parietis</name>
    <dbReference type="NCBI Taxonomy" id="682979"/>
    <lineage>
        <taxon>Bacteria</taxon>
        <taxon>Bacillati</taxon>
        <taxon>Actinomycetota</taxon>
        <taxon>Actinomycetes</taxon>
        <taxon>Propionibacteriales</taxon>
        <taxon>Propionibacteriaceae</taxon>
        <taxon>Microlunatus</taxon>
    </lineage>
</organism>
<dbReference type="EMBL" id="JACCBU010000001">
    <property type="protein sequence ID" value="NYE74129.1"/>
    <property type="molecule type" value="Genomic_DNA"/>
</dbReference>
<keyword evidence="3 6" id="KW-0812">Transmembrane</keyword>
<keyword evidence="5 6" id="KW-0472">Membrane</keyword>
<reference evidence="7 8" key="1">
    <citation type="submission" date="2020-07" db="EMBL/GenBank/DDBJ databases">
        <title>Sequencing the genomes of 1000 actinobacteria strains.</title>
        <authorList>
            <person name="Klenk H.-P."/>
        </authorList>
    </citation>
    <scope>NUCLEOTIDE SEQUENCE [LARGE SCALE GENOMIC DNA]</scope>
    <source>
        <strain evidence="7 8">DSM 22083</strain>
    </source>
</reference>
<dbReference type="PANTHER" id="PTHR23427:SF2">
    <property type="entry name" value="SURFEIT LOCUS PROTEIN 1"/>
    <property type="match status" value="1"/>
</dbReference>
<protein>
    <recommendedName>
        <fullName evidence="6">SURF1-like protein</fullName>
    </recommendedName>
</protein>
<dbReference type="Proteomes" id="UP000569914">
    <property type="component" value="Unassembled WGS sequence"/>
</dbReference>
<evidence type="ECO:0000256" key="1">
    <source>
        <dbReference type="ARBA" id="ARBA00004370"/>
    </source>
</evidence>
<evidence type="ECO:0000313" key="8">
    <source>
        <dbReference type="Proteomes" id="UP000569914"/>
    </source>
</evidence>
<comment type="caution">
    <text evidence="7">The sequence shown here is derived from an EMBL/GenBank/DDBJ whole genome shotgun (WGS) entry which is preliminary data.</text>
</comment>
<dbReference type="PANTHER" id="PTHR23427">
    <property type="entry name" value="SURFEIT LOCUS PROTEIN"/>
    <property type="match status" value="1"/>
</dbReference>
<name>A0A7Y9LBS6_9ACTN</name>
<comment type="similarity">
    <text evidence="2 6">Belongs to the SURF1 family.</text>
</comment>
<keyword evidence="4 6" id="KW-1133">Transmembrane helix</keyword>
<keyword evidence="6" id="KW-1003">Cell membrane</keyword>
<evidence type="ECO:0000256" key="4">
    <source>
        <dbReference type="ARBA" id="ARBA00022989"/>
    </source>
</evidence>
<evidence type="ECO:0000256" key="5">
    <source>
        <dbReference type="ARBA" id="ARBA00023136"/>
    </source>
</evidence>
<proteinExistence type="inferred from homology"/>
<keyword evidence="8" id="KW-1185">Reference proteome</keyword>
<dbReference type="PROSITE" id="PS50895">
    <property type="entry name" value="SURF1"/>
    <property type="match status" value="1"/>
</dbReference>
<dbReference type="InterPro" id="IPR045214">
    <property type="entry name" value="Surf1/Surf4"/>
</dbReference>
<dbReference type="RefSeq" id="WP_179756222.1">
    <property type="nucleotide sequence ID" value="NZ_JACCBU010000001.1"/>
</dbReference>